<dbReference type="InterPro" id="IPR021137">
    <property type="entry name" value="Ribosomal_bL35-like"/>
</dbReference>
<sequence>MPKMKTHRGAAKRFKVTGSGKIRRRKQYRSHLLEKKTSTRKRRLGRGSEVVGKDKKRVERLLGRA</sequence>
<dbReference type="AlphaFoldDB" id="A0A6J7MBR7"/>
<dbReference type="Gene3D" id="4.10.410.60">
    <property type="match status" value="1"/>
</dbReference>
<evidence type="ECO:0000313" key="5">
    <source>
        <dbReference type="EMBL" id="CAB4731088.1"/>
    </source>
</evidence>
<dbReference type="EMBL" id="CAFBOF010000012">
    <property type="protein sequence ID" value="CAB4975084.1"/>
    <property type="molecule type" value="Genomic_DNA"/>
</dbReference>
<feature type="compositionally biased region" description="Basic and acidic residues" evidence="4">
    <location>
        <begin position="51"/>
        <end position="65"/>
    </location>
</feature>
<reference evidence="7" key="1">
    <citation type="submission" date="2020-05" db="EMBL/GenBank/DDBJ databases">
        <authorList>
            <person name="Chiriac C."/>
            <person name="Salcher M."/>
            <person name="Ghai R."/>
            <person name="Kavagutti S V."/>
        </authorList>
    </citation>
    <scope>NUCLEOTIDE SEQUENCE</scope>
</reference>
<dbReference type="PROSITE" id="PS00936">
    <property type="entry name" value="RIBOSOMAL_L35"/>
    <property type="match status" value="1"/>
</dbReference>
<dbReference type="GO" id="GO:0022625">
    <property type="term" value="C:cytosolic large ribosomal subunit"/>
    <property type="evidence" value="ECO:0007669"/>
    <property type="project" value="TreeGrafter"/>
</dbReference>
<dbReference type="InterPro" id="IPR018265">
    <property type="entry name" value="Ribosomal_bL35_CS"/>
</dbReference>
<evidence type="ECO:0000313" key="7">
    <source>
        <dbReference type="EMBL" id="CAB4975084.1"/>
    </source>
</evidence>
<feature type="compositionally biased region" description="Basic residues" evidence="4">
    <location>
        <begin position="1"/>
        <end position="29"/>
    </location>
</feature>
<dbReference type="EMBL" id="CAFBMM010000119">
    <property type="protein sequence ID" value="CAB4918227.1"/>
    <property type="molecule type" value="Genomic_DNA"/>
</dbReference>
<dbReference type="Pfam" id="PF01632">
    <property type="entry name" value="Ribosomal_L35p"/>
    <property type="match status" value="1"/>
</dbReference>
<comment type="similarity">
    <text evidence="1">Belongs to the bacterial ribosomal protein bL35 family.</text>
</comment>
<protein>
    <submittedName>
        <fullName evidence="7">Unannotated protein</fullName>
    </submittedName>
</protein>
<dbReference type="PRINTS" id="PR00064">
    <property type="entry name" value="RIBOSOMALL35"/>
</dbReference>
<organism evidence="7">
    <name type="scientific">freshwater metagenome</name>
    <dbReference type="NCBI Taxonomy" id="449393"/>
    <lineage>
        <taxon>unclassified sequences</taxon>
        <taxon>metagenomes</taxon>
        <taxon>ecological metagenomes</taxon>
    </lineage>
</organism>
<dbReference type="PANTHER" id="PTHR33343">
    <property type="entry name" value="54S RIBOSOMAL PROTEIN BL35M"/>
    <property type="match status" value="1"/>
</dbReference>
<name>A0A6J7MBR7_9ZZZZ</name>
<dbReference type="EMBL" id="CAEZYK010000088">
    <property type="protein sequence ID" value="CAB4731088.1"/>
    <property type="molecule type" value="Genomic_DNA"/>
</dbReference>
<dbReference type="FunFam" id="4.10.410.60:FF:000001">
    <property type="entry name" value="50S ribosomal protein L35"/>
    <property type="match status" value="1"/>
</dbReference>
<dbReference type="InterPro" id="IPR037229">
    <property type="entry name" value="Ribosomal_bL35_sf"/>
</dbReference>
<evidence type="ECO:0000313" key="8">
    <source>
        <dbReference type="EMBL" id="CAB5031006.1"/>
    </source>
</evidence>
<dbReference type="PANTHER" id="PTHR33343:SF1">
    <property type="entry name" value="LARGE RIBOSOMAL SUBUNIT PROTEIN BL35M"/>
    <property type="match status" value="1"/>
</dbReference>
<evidence type="ECO:0000256" key="2">
    <source>
        <dbReference type="ARBA" id="ARBA00022980"/>
    </source>
</evidence>
<feature type="region of interest" description="Disordered" evidence="4">
    <location>
        <begin position="1"/>
        <end position="65"/>
    </location>
</feature>
<proteinExistence type="inferred from homology"/>
<evidence type="ECO:0000256" key="3">
    <source>
        <dbReference type="ARBA" id="ARBA00023274"/>
    </source>
</evidence>
<gene>
    <name evidence="5" type="ORF">UFOPK2683_01287</name>
    <name evidence="6" type="ORF">UFOPK3605_01527</name>
    <name evidence="7" type="ORF">UFOPK3897_00759</name>
    <name evidence="8" type="ORF">UFOPK4121_01370</name>
</gene>
<keyword evidence="2" id="KW-0689">Ribosomal protein</keyword>
<dbReference type="SUPFAM" id="SSF143034">
    <property type="entry name" value="L35p-like"/>
    <property type="match status" value="1"/>
</dbReference>
<dbReference type="GO" id="GO:0003735">
    <property type="term" value="F:structural constituent of ribosome"/>
    <property type="evidence" value="ECO:0007669"/>
    <property type="project" value="InterPro"/>
</dbReference>
<dbReference type="GO" id="GO:0006412">
    <property type="term" value="P:translation"/>
    <property type="evidence" value="ECO:0007669"/>
    <property type="project" value="InterPro"/>
</dbReference>
<evidence type="ECO:0000256" key="1">
    <source>
        <dbReference type="ARBA" id="ARBA00006598"/>
    </source>
</evidence>
<dbReference type="InterPro" id="IPR001706">
    <property type="entry name" value="Ribosomal_bL35"/>
</dbReference>
<dbReference type="NCBIfam" id="TIGR00001">
    <property type="entry name" value="rpmI_bact"/>
    <property type="match status" value="1"/>
</dbReference>
<evidence type="ECO:0000256" key="4">
    <source>
        <dbReference type="SAM" id="MobiDB-lite"/>
    </source>
</evidence>
<keyword evidence="3" id="KW-0687">Ribonucleoprotein</keyword>
<dbReference type="EMBL" id="CAFBPQ010000057">
    <property type="protein sequence ID" value="CAB5031006.1"/>
    <property type="molecule type" value="Genomic_DNA"/>
</dbReference>
<evidence type="ECO:0000313" key="6">
    <source>
        <dbReference type="EMBL" id="CAB4918227.1"/>
    </source>
</evidence>
<dbReference type="HAMAP" id="MF_00514">
    <property type="entry name" value="Ribosomal_bL35"/>
    <property type="match status" value="1"/>
</dbReference>
<accession>A0A6J7MBR7</accession>